<accession>A0AAV4UM32</accession>
<organism evidence="1 2">
    <name type="scientific">Caerostris darwini</name>
    <dbReference type="NCBI Taxonomy" id="1538125"/>
    <lineage>
        <taxon>Eukaryota</taxon>
        <taxon>Metazoa</taxon>
        <taxon>Ecdysozoa</taxon>
        <taxon>Arthropoda</taxon>
        <taxon>Chelicerata</taxon>
        <taxon>Arachnida</taxon>
        <taxon>Araneae</taxon>
        <taxon>Araneomorphae</taxon>
        <taxon>Entelegynae</taxon>
        <taxon>Araneoidea</taxon>
        <taxon>Araneidae</taxon>
        <taxon>Caerostris</taxon>
    </lineage>
</organism>
<dbReference type="Proteomes" id="UP001054837">
    <property type="component" value="Unassembled WGS sequence"/>
</dbReference>
<dbReference type="EMBL" id="BPLQ01011572">
    <property type="protein sequence ID" value="GIY58946.1"/>
    <property type="molecule type" value="Genomic_DNA"/>
</dbReference>
<proteinExistence type="predicted"/>
<protein>
    <submittedName>
        <fullName evidence="1">Uncharacterized protein</fullName>
    </submittedName>
</protein>
<name>A0AAV4UM32_9ARAC</name>
<dbReference type="AlphaFoldDB" id="A0AAV4UM32"/>
<reference evidence="1 2" key="1">
    <citation type="submission" date="2021-06" db="EMBL/GenBank/DDBJ databases">
        <title>Caerostris darwini draft genome.</title>
        <authorList>
            <person name="Kono N."/>
            <person name="Arakawa K."/>
        </authorList>
    </citation>
    <scope>NUCLEOTIDE SEQUENCE [LARGE SCALE GENOMIC DNA]</scope>
</reference>
<keyword evidence="2" id="KW-1185">Reference proteome</keyword>
<gene>
    <name evidence="1" type="ORF">CDAR_381411</name>
</gene>
<evidence type="ECO:0000313" key="1">
    <source>
        <dbReference type="EMBL" id="GIY58946.1"/>
    </source>
</evidence>
<evidence type="ECO:0000313" key="2">
    <source>
        <dbReference type="Proteomes" id="UP001054837"/>
    </source>
</evidence>
<sequence>MDLRFVPSLRHLSLSKYAIILINQDLKSSMHRIKYSFISGADETNVGPVEAAIEKGKQVIFNLEIPDTLKGELIDVLVSTVEMIMEWYGDHRYFLRSYFDDLYSFHWTLEGAIDRLKTVQALVQRKDALESLRFKLAAAYCLEADVLRLWTRSFETCLWQFFRGLTSHGHAIWHSYWYKYGHNFRYYSGKIPGHLLNYPDPSLWTLMAEKEEQLQYILQNFVPESEKSSVLKKCTLNNLSKIDIMRFSLSRMTESDVEKLFRTEDAAMTFLRSLLKWPYQNLFLRAANQLWRYISKGNFIVLLYAIDYYKRNKCHFKYNKLIVEFWNLSPPHLREGERRPF</sequence>
<comment type="caution">
    <text evidence="1">The sequence shown here is derived from an EMBL/GenBank/DDBJ whole genome shotgun (WGS) entry which is preliminary data.</text>
</comment>